<evidence type="ECO:0000313" key="12">
    <source>
        <dbReference type="Proteomes" id="UP000266841"/>
    </source>
</evidence>
<evidence type="ECO:0000259" key="10">
    <source>
        <dbReference type="Pfam" id="PF14681"/>
    </source>
</evidence>
<evidence type="ECO:0000256" key="2">
    <source>
        <dbReference type="ARBA" id="ARBA00005180"/>
    </source>
</evidence>
<dbReference type="GO" id="GO:0008655">
    <property type="term" value="P:pyrimidine-containing compound salvage"/>
    <property type="evidence" value="ECO:0007669"/>
    <property type="project" value="UniProtKB-ARBA"/>
</dbReference>
<dbReference type="EMBL" id="AGNL01048170">
    <property type="protein sequence ID" value="EJK45890.1"/>
    <property type="molecule type" value="Genomic_DNA"/>
</dbReference>
<proteinExistence type="inferred from homology"/>
<protein>
    <recommendedName>
        <fullName evidence="4">uracil phosphoribosyltransferase</fullName>
        <ecNumber evidence="4">2.4.2.9</ecNumber>
    </recommendedName>
</protein>
<dbReference type="OMA" id="KHKIGLM"/>
<keyword evidence="6" id="KW-0328">Glycosyltransferase</keyword>
<comment type="similarity">
    <text evidence="3">Belongs to the UPRTase family.</text>
</comment>
<gene>
    <name evidence="11" type="ORF">THAOC_35475</name>
</gene>
<name>K0R1Q2_THAOC</name>
<dbReference type="Gene3D" id="3.40.50.2020">
    <property type="match status" value="1"/>
</dbReference>
<accession>K0R1Q2</accession>
<comment type="pathway">
    <text evidence="2">Pyrimidine metabolism; UMP biosynthesis via salvage pathway; UMP from uracil: step 1/1.</text>
</comment>
<dbReference type="Proteomes" id="UP000266841">
    <property type="component" value="Unassembled WGS sequence"/>
</dbReference>
<reference evidence="11 12" key="1">
    <citation type="journal article" date="2012" name="Genome Biol.">
        <title>Genome and low-iron response of an oceanic diatom adapted to chronic iron limitation.</title>
        <authorList>
            <person name="Lommer M."/>
            <person name="Specht M."/>
            <person name="Roy A.S."/>
            <person name="Kraemer L."/>
            <person name="Andreson R."/>
            <person name="Gutowska M.A."/>
            <person name="Wolf J."/>
            <person name="Bergner S.V."/>
            <person name="Schilhabel M.B."/>
            <person name="Klostermeier U.C."/>
            <person name="Beiko R.G."/>
            <person name="Rosenstiel P."/>
            <person name="Hippler M."/>
            <person name="Laroche J."/>
        </authorList>
    </citation>
    <scope>NUCLEOTIDE SEQUENCE [LARGE SCALE GENOMIC DNA]</scope>
    <source>
        <strain evidence="11 12">CCMP1005</strain>
    </source>
</reference>
<comment type="caution">
    <text evidence="11">The sequence shown here is derived from an EMBL/GenBank/DDBJ whole genome shotgun (WGS) entry which is preliminary data.</text>
</comment>
<dbReference type="NCBIfam" id="NF001097">
    <property type="entry name" value="PRK00129.1"/>
    <property type="match status" value="1"/>
</dbReference>
<keyword evidence="5" id="KW-0021">Allosteric enzyme</keyword>
<keyword evidence="12" id="KW-1185">Reference proteome</keyword>
<evidence type="ECO:0000256" key="8">
    <source>
        <dbReference type="ARBA" id="ARBA00022741"/>
    </source>
</evidence>
<evidence type="ECO:0000256" key="9">
    <source>
        <dbReference type="ARBA" id="ARBA00023134"/>
    </source>
</evidence>
<dbReference type="CDD" id="cd06223">
    <property type="entry name" value="PRTases_typeI"/>
    <property type="match status" value="1"/>
</dbReference>
<dbReference type="OrthoDB" id="106623at2759"/>
<keyword evidence="7" id="KW-0808">Transferase</keyword>
<evidence type="ECO:0000256" key="1">
    <source>
        <dbReference type="ARBA" id="ARBA00001946"/>
    </source>
</evidence>
<evidence type="ECO:0000256" key="3">
    <source>
        <dbReference type="ARBA" id="ARBA00009516"/>
    </source>
</evidence>
<dbReference type="InterPro" id="IPR000836">
    <property type="entry name" value="PRTase_dom"/>
</dbReference>
<dbReference type="Pfam" id="PF14681">
    <property type="entry name" value="UPRTase"/>
    <property type="match status" value="1"/>
</dbReference>
<comment type="cofactor">
    <cofactor evidence="1">
        <name>Mg(2+)</name>
        <dbReference type="ChEBI" id="CHEBI:18420"/>
    </cofactor>
</comment>
<dbReference type="eggNOG" id="KOG4203">
    <property type="taxonomic scope" value="Eukaryota"/>
</dbReference>
<dbReference type="GO" id="GO:0005525">
    <property type="term" value="F:GTP binding"/>
    <property type="evidence" value="ECO:0007669"/>
    <property type="project" value="UniProtKB-KW"/>
</dbReference>
<evidence type="ECO:0000256" key="7">
    <source>
        <dbReference type="ARBA" id="ARBA00022679"/>
    </source>
</evidence>
<dbReference type="InterPro" id="IPR029057">
    <property type="entry name" value="PRTase-like"/>
</dbReference>
<feature type="domain" description="Phosphoribosyltransferase" evidence="10">
    <location>
        <begin position="11"/>
        <end position="222"/>
    </location>
</feature>
<evidence type="ECO:0000256" key="4">
    <source>
        <dbReference type="ARBA" id="ARBA00011894"/>
    </source>
</evidence>
<dbReference type="AlphaFoldDB" id="K0R1Q2"/>
<dbReference type="SUPFAM" id="SSF53271">
    <property type="entry name" value="PRTase-like"/>
    <property type="match status" value="1"/>
</dbReference>
<evidence type="ECO:0000256" key="6">
    <source>
        <dbReference type="ARBA" id="ARBA00022676"/>
    </source>
</evidence>
<evidence type="ECO:0000313" key="11">
    <source>
        <dbReference type="EMBL" id="EJK45890.1"/>
    </source>
</evidence>
<keyword evidence="8" id="KW-0547">Nucleotide-binding</keyword>
<sequence length="223" mass="24563">MSYRHPNLTVVQSAAFDVLFTKIRDEKTSSADFGRYSRRLMRILAEESLSKLPKTVVDITTPTGAAYKGRLSIVDTDPDSVCAVSIVRAGDSLLESVREIAPSIRVGKMWIQRNEASAEKEAIHSCTKLPPGVKDMDIVLCDPMLASGGSSCSALDCLINTYGVDPRRVVFANVISCPEGLNRLAHEYPDVRIVTCWVDEKLNDSKFILPGLGDYGDRYFNTV</sequence>
<dbReference type="FunFam" id="3.40.50.2020:FF:000023">
    <property type="entry name" value="Probable uracil phosphoribosyltransferase"/>
    <property type="match status" value="1"/>
</dbReference>
<organism evidence="11 12">
    <name type="scientific">Thalassiosira oceanica</name>
    <name type="common">Marine diatom</name>
    <dbReference type="NCBI Taxonomy" id="159749"/>
    <lineage>
        <taxon>Eukaryota</taxon>
        <taxon>Sar</taxon>
        <taxon>Stramenopiles</taxon>
        <taxon>Ochrophyta</taxon>
        <taxon>Bacillariophyta</taxon>
        <taxon>Coscinodiscophyceae</taxon>
        <taxon>Thalassiosirophycidae</taxon>
        <taxon>Thalassiosirales</taxon>
        <taxon>Thalassiosiraceae</taxon>
        <taxon>Thalassiosira</taxon>
    </lineage>
</organism>
<keyword evidence="9" id="KW-0342">GTP-binding</keyword>
<evidence type="ECO:0000256" key="5">
    <source>
        <dbReference type="ARBA" id="ARBA00022533"/>
    </source>
</evidence>
<dbReference type="GO" id="GO:0004845">
    <property type="term" value="F:uracil phosphoribosyltransferase activity"/>
    <property type="evidence" value="ECO:0007669"/>
    <property type="project" value="UniProtKB-EC"/>
</dbReference>
<dbReference type="EC" id="2.4.2.9" evidence="4"/>